<dbReference type="OrthoDB" id="5342184at2759"/>
<accession>A0A194UN83</accession>
<evidence type="ECO:0000313" key="1">
    <source>
        <dbReference type="EMBL" id="KUI53111.1"/>
    </source>
</evidence>
<dbReference type="STRING" id="694573.A0A194UN83"/>
<sequence length="318" mass="34618">MTALVQGPELSPSPITNKPFILLPLYIYPTPTAWEPLYSAAASHPELDFLVVVNPGNGPGPGVLPDANYVEALAKLTGSQNVRVIGYVHCSYGNRLLDDIMADVSAYRGWTEASVQRGDEKTIVVDGIFIDEVPSSTEFVQYLATLSSAAKIILNRTSAVEVPETNNPTEVTTKDADVNLLPPTSTTITLSPPPPPQAEQGTASPSNSTAIVIYNPGVVIDPIFYQAADYVVAFEDASRRWTSPAVREQFARLPRSLRKRSIAVVHSTDGGAREVGLLGRRCFEMGCPGQFITTQPGYTDWCPFWADFVRDMARRTMI</sequence>
<keyword evidence="2" id="KW-1185">Reference proteome</keyword>
<dbReference type="Proteomes" id="UP000078576">
    <property type="component" value="Unassembled WGS sequence"/>
</dbReference>
<evidence type="ECO:0000313" key="2">
    <source>
        <dbReference type="Proteomes" id="UP000078576"/>
    </source>
</evidence>
<dbReference type="EMBL" id="KN714667">
    <property type="protein sequence ID" value="KUI53111.1"/>
    <property type="molecule type" value="Genomic_DNA"/>
</dbReference>
<proteinExistence type="predicted"/>
<dbReference type="Pfam" id="PF12138">
    <property type="entry name" value="Spherulin4"/>
    <property type="match status" value="1"/>
</dbReference>
<dbReference type="PANTHER" id="PTHR35040">
    <property type="match status" value="1"/>
</dbReference>
<dbReference type="InterPro" id="IPR021986">
    <property type="entry name" value="Spherulin4"/>
</dbReference>
<reference evidence="2" key="1">
    <citation type="submission" date="2014-12" db="EMBL/GenBank/DDBJ databases">
        <title>Genome Sequence of Valsa Canker Pathogens Uncovers a Specific Adaption of Colonization on Woody Bark.</title>
        <authorList>
            <person name="Yin Z."/>
            <person name="Liu H."/>
            <person name="Gao X."/>
            <person name="Li Z."/>
            <person name="Song N."/>
            <person name="Ke X."/>
            <person name="Dai Q."/>
            <person name="Wu Y."/>
            <person name="Sun Y."/>
            <person name="Xu J.-R."/>
            <person name="Kang Z.K."/>
            <person name="Wang L."/>
            <person name="Huang L."/>
        </authorList>
    </citation>
    <scope>NUCLEOTIDE SEQUENCE [LARGE SCALE GENOMIC DNA]</scope>
    <source>
        <strain evidence="2">SXYL134</strain>
    </source>
</reference>
<dbReference type="AlphaFoldDB" id="A0A194UN83"/>
<organism evidence="1 2">
    <name type="scientific">Cytospora mali</name>
    <name type="common">Apple Valsa canker fungus</name>
    <name type="synonym">Valsa mali</name>
    <dbReference type="NCBI Taxonomy" id="578113"/>
    <lineage>
        <taxon>Eukaryota</taxon>
        <taxon>Fungi</taxon>
        <taxon>Dikarya</taxon>
        <taxon>Ascomycota</taxon>
        <taxon>Pezizomycotina</taxon>
        <taxon>Sordariomycetes</taxon>
        <taxon>Sordariomycetidae</taxon>
        <taxon>Diaporthales</taxon>
        <taxon>Cytosporaceae</taxon>
        <taxon>Cytospora</taxon>
    </lineage>
</organism>
<protein>
    <submittedName>
        <fullName evidence="1">Spherulin-4</fullName>
    </submittedName>
</protein>
<name>A0A194UN83_CYTMA</name>
<dbReference type="PANTHER" id="PTHR35040:SF9">
    <property type="entry name" value="4-LIKE CELL SURFACE PROTEIN, PUTATIVE (AFU_ORTHOLOGUE AFUA_4G14080)-RELATED"/>
    <property type="match status" value="1"/>
</dbReference>
<gene>
    <name evidence="1" type="ORF">VP1G_00436</name>
</gene>